<protein>
    <submittedName>
        <fullName evidence="2">Uncharacterized protein</fullName>
    </submittedName>
</protein>
<evidence type="ECO:0000256" key="1">
    <source>
        <dbReference type="SAM" id="MobiDB-lite"/>
    </source>
</evidence>
<dbReference type="Proteomes" id="UP000181901">
    <property type="component" value="Unassembled WGS sequence"/>
</dbReference>
<evidence type="ECO:0000313" key="3">
    <source>
        <dbReference type="Proteomes" id="UP000181901"/>
    </source>
</evidence>
<accession>A0A1J5MYX1</accession>
<reference evidence="2 3" key="1">
    <citation type="submission" date="2015-09" db="EMBL/GenBank/DDBJ databases">
        <title>Genome of Desulfovibrio dechloracetivorans BerOc1, a mercury methylating strain isolated from highly hydrocarbons and metals contaminated coastal sediments.</title>
        <authorList>
            <person name="Goni Urriza M."/>
            <person name="Gassie C."/>
            <person name="Bouchez O."/>
            <person name="Klopp C."/>
            <person name="Ranchou-Peyruse A."/>
            <person name="Remy G."/>
        </authorList>
    </citation>
    <scope>NUCLEOTIDE SEQUENCE [LARGE SCALE GENOMIC DNA]</scope>
    <source>
        <strain evidence="2 3">BerOc1</strain>
    </source>
</reference>
<organism evidence="2 3">
    <name type="scientific">Pseudodesulfovibrio hydrargyri</name>
    <dbReference type="NCBI Taxonomy" id="2125990"/>
    <lineage>
        <taxon>Bacteria</taxon>
        <taxon>Pseudomonadati</taxon>
        <taxon>Thermodesulfobacteriota</taxon>
        <taxon>Desulfovibrionia</taxon>
        <taxon>Desulfovibrionales</taxon>
        <taxon>Desulfovibrionaceae</taxon>
    </lineage>
</organism>
<dbReference type="AlphaFoldDB" id="A0A1J5MYX1"/>
<keyword evidence="3" id="KW-1185">Reference proteome</keyword>
<proteinExistence type="predicted"/>
<name>A0A1J5MYX1_9BACT</name>
<feature type="region of interest" description="Disordered" evidence="1">
    <location>
        <begin position="26"/>
        <end position="46"/>
    </location>
</feature>
<sequence length="97" mass="10834">MTEREVKVPEFHMRIPACFTRRQDPICGRTPLNQSKTSPKHENEAPVHCESANLTDYMPGACPAAAERRMSCFSMRTIQNVPGEIEDAFARIQGGGQ</sequence>
<evidence type="ECO:0000313" key="2">
    <source>
        <dbReference type="EMBL" id="OIQ51028.1"/>
    </source>
</evidence>
<gene>
    <name evidence="2" type="ORF">BerOc1_02973</name>
</gene>
<comment type="caution">
    <text evidence="2">The sequence shown here is derived from an EMBL/GenBank/DDBJ whole genome shotgun (WGS) entry which is preliminary data.</text>
</comment>
<dbReference type="EMBL" id="LKAQ01000004">
    <property type="protein sequence ID" value="OIQ51028.1"/>
    <property type="molecule type" value="Genomic_DNA"/>
</dbReference>